<proteinExistence type="predicted"/>
<organism evidence="1 2">
    <name type="scientific">Rosa chinensis</name>
    <name type="common">China rose</name>
    <dbReference type="NCBI Taxonomy" id="74649"/>
    <lineage>
        <taxon>Eukaryota</taxon>
        <taxon>Viridiplantae</taxon>
        <taxon>Streptophyta</taxon>
        <taxon>Embryophyta</taxon>
        <taxon>Tracheophyta</taxon>
        <taxon>Spermatophyta</taxon>
        <taxon>Magnoliopsida</taxon>
        <taxon>eudicotyledons</taxon>
        <taxon>Gunneridae</taxon>
        <taxon>Pentapetalae</taxon>
        <taxon>rosids</taxon>
        <taxon>fabids</taxon>
        <taxon>Rosales</taxon>
        <taxon>Rosaceae</taxon>
        <taxon>Rosoideae</taxon>
        <taxon>Rosoideae incertae sedis</taxon>
        <taxon>Rosa</taxon>
    </lineage>
</organism>
<dbReference type="Proteomes" id="UP000238479">
    <property type="component" value="Chromosome 7"/>
</dbReference>
<reference evidence="1 2" key="1">
    <citation type="journal article" date="2018" name="Nat. Genet.">
        <title>The Rosa genome provides new insights in the design of modern roses.</title>
        <authorList>
            <person name="Bendahmane M."/>
        </authorList>
    </citation>
    <scope>NUCLEOTIDE SEQUENCE [LARGE SCALE GENOMIC DNA]</scope>
    <source>
        <strain evidence="2">cv. Old Blush</strain>
    </source>
</reference>
<dbReference type="AlphaFoldDB" id="A0A2P6PG41"/>
<name>A0A2P6PG41_ROSCH</name>
<evidence type="ECO:0000313" key="2">
    <source>
        <dbReference type="Proteomes" id="UP000238479"/>
    </source>
</evidence>
<accession>A0A2P6PG41</accession>
<evidence type="ECO:0000313" key="1">
    <source>
        <dbReference type="EMBL" id="PRQ20902.1"/>
    </source>
</evidence>
<dbReference type="Gramene" id="PRQ20902">
    <property type="protein sequence ID" value="PRQ20902"/>
    <property type="gene ID" value="RchiOBHm_Chr7g0233211"/>
</dbReference>
<keyword evidence="2" id="KW-1185">Reference proteome</keyword>
<protein>
    <submittedName>
        <fullName evidence="1">Uncharacterized protein</fullName>
    </submittedName>
</protein>
<dbReference type="EMBL" id="PDCK01000045">
    <property type="protein sequence ID" value="PRQ20902.1"/>
    <property type="molecule type" value="Genomic_DNA"/>
</dbReference>
<gene>
    <name evidence="1" type="ORF">RchiOBHm_Chr7g0233211</name>
</gene>
<sequence length="52" mass="5664">MASKTVLKAFQGSWVIRFLKGYSYSGSRVVETQLGQSRAFLGPLVAPKGEES</sequence>
<comment type="caution">
    <text evidence="1">The sequence shown here is derived from an EMBL/GenBank/DDBJ whole genome shotgun (WGS) entry which is preliminary data.</text>
</comment>